<dbReference type="AlphaFoldDB" id="A0AA90JY17"/>
<feature type="domain" description="HTH araC/xylS-type" evidence="2">
    <location>
        <begin position="1"/>
        <end position="42"/>
    </location>
</feature>
<dbReference type="InterPro" id="IPR018060">
    <property type="entry name" value="HTH_AraC"/>
</dbReference>
<sequence length="56" mass="6236">MLVAREDGVAAVGHLVGYDSPTRFSHEYRRLVVAPPGQDTARRRANTAPHDVRRLP</sequence>
<proteinExistence type="predicted"/>
<dbReference type="RefSeq" id="WP_271312589.1">
    <property type="nucleotide sequence ID" value="NZ_JABXJJ020000017.1"/>
</dbReference>
<dbReference type="EMBL" id="JABXJJ020000017">
    <property type="protein sequence ID" value="MDI5970706.1"/>
    <property type="molecule type" value="Genomic_DNA"/>
</dbReference>
<dbReference type="GO" id="GO:0043565">
    <property type="term" value="F:sequence-specific DNA binding"/>
    <property type="evidence" value="ECO:0007669"/>
    <property type="project" value="InterPro"/>
</dbReference>
<evidence type="ECO:0000259" key="2">
    <source>
        <dbReference type="PROSITE" id="PS01124"/>
    </source>
</evidence>
<evidence type="ECO:0000256" key="1">
    <source>
        <dbReference type="SAM" id="MobiDB-lite"/>
    </source>
</evidence>
<accession>A0AA90JY17</accession>
<dbReference type="PROSITE" id="PS01124">
    <property type="entry name" value="HTH_ARAC_FAMILY_2"/>
    <property type="match status" value="1"/>
</dbReference>
<gene>
    <name evidence="3" type="ORF">POF50_015395</name>
</gene>
<feature type="region of interest" description="Disordered" evidence="1">
    <location>
        <begin position="35"/>
        <end position="56"/>
    </location>
</feature>
<protein>
    <recommendedName>
        <fullName evidence="2">HTH araC/xylS-type domain-containing protein</fullName>
    </recommendedName>
</protein>
<dbReference type="GO" id="GO:0003700">
    <property type="term" value="F:DNA-binding transcription factor activity"/>
    <property type="evidence" value="ECO:0007669"/>
    <property type="project" value="InterPro"/>
</dbReference>
<comment type="caution">
    <text evidence="3">The sequence shown here is derived from an EMBL/GenBank/DDBJ whole genome shotgun (WGS) entry which is preliminary data.</text>
</comment>
<name>A0AA90JY17_9ACTN</name>
<organism evidence="3">
    <name type="scientific">Streptantibioticus silvisoli</name>
    <dbReference type="NCBI Taxonomy" id="2705255"/>
    <lineage>
        <taxon>Bacteria</taxon>
        <taxon>Bacillati</taxon>
        <taxon>Actinomycetota</taxon>
        <taxon>Actinomycetes</taxon>
        <taxon>Kitasatosporales</taxon>
        <taxon>Streptomycetaceae</taxon>
        <taxon>Streptantibioticus</taxon>
    </lineage>
</organism>
<evidence type="ECO:0000313" key="3">
    <source>
        <dbReference type="EMBL" id="MDI5970706.1"/>
    </source>
</evidence>
<reference evidence="3" key="1">
    <citation type="submission" date="2023-05" db="EMBL/GenBank/DDBJ databases">
        <title>Streptantibioticus silvisoli sp. nov., acidotolerant actinomycetes 1 from pine litter.</title>
        <authorList>
            <person name="Swiecimska M."/>
            <person name="Golinska P."/>
            <person name="Sangal V."/>
            <person name="Wachnowicz B."/>
            <person name="Goodfellow M."/>
        </authorList>
    </citation>
    <scope>NUCLEOTIDE SEQUENCE</scope>
    <source>
        <strain evidence="3">SL13</strain>
    </source>
</reference>